<sequence>MTEPLWKKEAVRAEFDALGVTKDSAYGIAVYTRRRLHGILRSSPASLHRLPPAVPVYVRNAREAHQLTETGNIDPARVVHFNLPDHEQMSLIGVGSTEQPPRPSTAA</sequence>
<protein>
    <submittedName>
        <fullName evidence="1">Uncharacterized protein</fullName>
    </submittedName>
</protein>
<accession>A0ABQ4JV68</accession>
<organism evidence="1 2">
    <name type="scientific">Salinispora arenicola</name>
    <dbReference type="NCBI Taxonomy" id="168697"/>
    <lineage>
        <taxon>Bacteria</taxon>
        <taxon>Bacillati</taxon>
        <taxon>Actinomycetota</taxon>
        <taxon>Actinomycetes</taxon>
        <taxon>Micromonosporales</taxon>
        <taxon>Micromonosporaceae</taxon>
        <taxon>Salinispora</taxon>
    </lineage>
</organism>
<dbReference type="RefSeq" id="WP_016814571.1">
    <property type="nucleotide sequence ID" value="NZ_BOQM01000026.1"/>
</dbReference>
<dbReference type="GeneID" id="93772511"/>
<name>A0ABQ4JV68_SALAC</name>
<evidence type="ECO:0000313" key="1">
    <source>
        <dbReference type="EMBL" id="GIM86617.1"/>
    </source>
</evidence>
<comment type="caution">
    <text evidence="1">The sequence shown here is derived from an EMBL/GenBank/DDBJ whole genome shotgun (WGS) entry which is preliminary data.</text>
</comment>
<proteinExistence type="predicted"/>
<dbReference type="Proteomes" id="UP000677457">
    <property type="component" value="Unassembled WGS sequence"/>
</dbReference>
<keyword evidence="2" id="KW-1185">Reference proteome</keyword>
<dbReference type="EMBL" id="BOQM01000026">
    <property type="protein sequence ID" value="GIM86617.1"/>
    <property type="molecule type" value="Genomic_DNA"/>
</dbReference>
<reference evidence="1 2" key="1">
    <citation type="submission" date="2021-03" db="EMBL/GenBank/DDBJ databases">
        <title>Whole genome shotgun sequence of Salinispora arenicola NBRC 105043.</title>
        <authorList>
            <person name="Komaki H."/>
            <person name="Tamura T."/>
        </authorList>
    </citation>
    <scope>NUCLEOTIDE SEQUENCE [LARGE SCALE GENOMIC DNA]</scope>
    <source>
        <strain evidence="1 2">NBRC 105043</strain>
    </source>
</reference>
<gene>
    <name evidence="1" type="ORF">Sar04_33530</name>
</gene>
<evidence type="ECO:0000313" key="2">
    <source>
        <dbReference type="Proteomes" id="UP000677457"/>
    </source>
</evidence>